<accession>A0A6I3SRD0</accession>
<keyword evidence="1" id="KW-0472">Membrane</keyword>
<organism evidence="3 4">
    <name type="scientific">Pseudoduganella buxea</name>
    <dbReference type="NCBI Taxonomy" id="1949069"/>
    <lineage>
        <taxon>Bacteria</taxon>
        <taxon>Pseudomonadati</taxon>
        <taxon>Pseudomonadota</taxon>
        <taxon>Betaproteobacteria</taxon>
        <taxon>Burkholderiales</taxon>
        <taxon>Oxalobacteraceae</taxon>
        <taxon>Telluria group</taxon>
        <taxon>Pseudoduganella</taxon>
    </lineage>
</organism>
<feature type="transmembrane region" description="Helical" evidence="1">
    <location>
        <begin position="106"/>
        <end position="130"/>
    </location>
</feature>
<evidence type="ECO:0000313" key="5">
    <source>
        <dbReference type="Proteomes" id="UP000622638"/>
    </source>
</evidence>
<dbReference type="Pfam" id="PF20398">
    <property type="entry name" value="DUF6691"/>
    <property type="match status" value="1"/>
</dbReference>
<dbReference type="Proteomes" id="UP000430634">
    <property type="component" value="Unassembled WGS sequence"/>
</dbReference>
<reference evidence="2" key="1">
    <citation type="journal article" date="2014" name="Int. J. Syst. Evol. Microbiol.">
        <title>Complete genome of a new Firmicutes species belonging to the dominant human colonic microbiota ('Ruminococcus bicirculans') reveals two chromosomes and a selective capacity to utilize plant glucans.</title>
        <authorList>
            <consortium name="NISC Comparative Sequencing Program"/>
            <person name="Wegmann U."/>
            <person name="Louis P."/>
            <person name="Goesmann A."/>
            <person name="Henrissat B."/>
            <person name="Duncan S.H."/>
            <person name="Flint H.J."/>
        </authorList>
    </citation>
    <scope>NUCLEOTIDE SEQUENCE</scope>
    <source>
        <strain evidence="2">CGMCC 1.15931</strain>
    </source>
</reference>
<gene>
    <name evidence="2" type="ORF">GCM10011572_28420</name>
    <name evidence="3" type="ORF">GM672_02760</name>
</gene>
<dbReference type="AlphaFoldDB" id="A0A6I3SRD0"/>
<dbReference type="Proteomes" id="UP000622638">
    <property type="component" value="Unassembled WGS sequence"/>
</dbReference>
<evidence type="ECO:0000313" key="4">
    <source>
        <dbReference type="Proteomes" id="UP000430634"/>
    </source>
</evidence>
<keyword evidence="5" id="KW-1185">Reference proteome</keyword>
<reference evidence="2" key="4">
    <citation type="submission" date="2024-05" db="EMBL/GenBank/DDBJ databases">
        <authorList>
            <person name="Sun Q."/>
            <person name="Zhou Y."/>
        </authorList>
    </citation>
    <scope>NUCLEOTIDE SEQUENCE</scope>
    <source>
        <strain evidence="2">CGMCC 1.15931</strain>
    </source>
</reference>
<sequence length="139" mass="14734">MPNAIALLAGLLFGFGLILSGMTDPAKVTAFLDVAGRWDPSLAFVMGGALLVALPAFQFARRRGTTLQGEPLHLPTARRIDGRLVGGSIAFGVGWGLSGYCPGPALASLSMAGTAVWPFFIAMLVGMVLYEIPEWWRGR</sequence>
<protein>
    <submittedName>
        <fullName evidence="2">Membrane protein</fullName>
    </submittedName>
    <submittedName>
        <fullName evidence="3">YeeE/YedE family protein</fullName>
    </submittedName>
</protein>
<proteinExistence type="predicted"/>
<feature type="transmembrane region" description="Helical" evidence="1">
    <location>
        <begin position="80"/>
        <end position="100"/>
    </location>
</feature>
<comment type="caution">
    <text evidence="3">The sequence shown here is derived from an EMBL/GenBank/DDBJ whole genome shotgun (WGS) entry which is preliminary data.</text>
</comment>
<dbReference type="EMBL" id="WNKZ01000004">
    <property type="protein sequence ID" value="MTV51648.1"/>
    <property type="molecule type" value="Genomic_DNA"/>
</dbReference>
<evidence type="ECO:0000313" key="3">
    <source>
        <dbReference type="EMBL" id="MTV51648.1"/>
    </source>
</evidence>
<dbReference type="OrthoDB" id="9790409at2"/>
<dbReference type="EMBL" id="BMKG01000011">
    <property type="protein sequence ID" value="GGC04880.1"/>
    <property type="molecule type" value="Genomic_DNA"/>
</dbReference>
<keyword evidence="1" id="KW-0812">Transmembrane</keyword>
<evidence type="ECO:0000256" key="1">
    <source>
        <dbReference type="SAM" id="Phobius"/>
    </source>
</evidence>
<name>A0A6I3SRD0_9BURK</name>
<dbReference type="RefSeq" id="WP_155468991.1">
    <property type="nucleotide sequence ID" value="NZ_BMKG01000011.1"/>
</dbReference>
<keyword evidence="1" id="KW-1133">Transmembrane helix</keyword>
<reference evidence="5" key="2">
    <citation type="journal article" date="2019" name="Int. J. Syst. Evol. Microbiol.">
        <title>The Global Catalogue of Microorganisms (GCM) 10K type strain sequencing project: providing services to taxonomists for standard genome sequencing and annotation.</title>
        <authorList>
            <consortium name="The Broad Institute Genomics Platform"/>
            <consortium name="The Broad Institute Genome Sequencing Center for Infectious Disease"/>
            <person name="Wu L."/>
            <person name="Ma J."/>
        </authorList>
    </citation>
    <scope>NUCLEOTIDE SEQUENCE [LARGE SCALE GENOMIC DNA]</scope>
    <source>
        <strain evidence="5">CGMCC 1.15931</strain>
    </source>
</reference>
<dbReference type="InterPro" id="IPR046513">
    <property type="entry name" value="DUF6691"/>
</dbReference>
<feature type="transmembrane region" description="Helical" evidence="1">
    <location>
        <begin position="41"/>
        <end position="60"/>
    </location>
</feature>
<evidence type="ECO:0000313" key="2">
    <source>
        <dbReference type="EMBL" id="GGC04880.1"/>
    </source>
</evidence>
<reference evidence="3 4" key="3">
    <citation type="submission" date="2019-11" db="EMBL/GenBank/DDBJ databases">
        <title>Type strains purchased from KCTC, JCM and DSMZ.</title>
        <authorList>
            <person name="Lu H."/>
        </authorList>
    </citation>
    <scope>NUCLEOTIDE SEQUENCE [LARGE SCALE GENOMIC DNA]</scope>
    <source>
        <strain evidence="3 4">KCTC 52429</strain>
    </source>
</reference>